<dbReference type="EMBL" id="JACIJI010000003">
    <property type="protein sequence ID" value="MBB5719185.1"/>
    <property type="molecule type" value="Genomic_DNA"/>
</dbReference>
<reference evidence="2 3" key="1">
    <citation type="submission" date="2020-08" db="EMBL/GenBank/DDBJ databases">
        <title>Genomic Encyclopedia of Type Strains, Phase IV (KMG-IV): sequencing the most valuable type-strain genomes for metagenomic binning, comparative biology and taxonomic classification.</title>
        <authorList>
            <person name="Goeker M."/>
        </authorList>
    </citation>
    <scope>NUCLEOTIDE SEQUENCE [LARGE SCALE GENOMIC DNA]</scope>
    <source>
        <strain evidence="2 3">DSM 27203</strain>
    </source>
</reference>
<comment type="caution">
    <text evidence="2">The sequence shown here is derived from an EMBL/GenBank/DDBJ whole genome shotgun (WGS) entry which is preliminary data.</text>
</comment>
<protein>
    <recommendedName>
        <fullName evidence="4">Enterotoxin</fullName>
    </recommendedName>
</protein>
<feature type="chain" id="PRO_5032942143" description="Enterotoxin" evidence="1">
    <location>
        <begin position="25"/>
        <end position="657"/>
    </location>
</feature>
<dbReference type="InterPro" id="IPR017853">
    <property type="entry name" value="GH"/>
</dbReference>
<dbReference type="SUPFAM" id="SSF51445">
    <property type="entry name" value="(Trans)glycosidases"/>
    <property type="match status" value="1"/>
</dbReference>
<evidence type="ECO:0000313" key="3">
    <source>
        <dbReference type="Proteomes" id="UP000554342"/>
    </source>
</evidence>
<organism evidence="2 3">
    <name type="scientific">Stakelama sediminis</name>
    <dbReference type="NCBI Taxonomy" id="463200"/>
    <lineage>
        <taxon>Bacteria</taxon>
        <taxon>Pseudomonadati</taxon>
        <taxon>Pseudomonadota</taxon>
        <taxon>Alphaproteobacteria</taxon>
        <taxon>Sphingomonadales</taxon>
        <taxon>Sphingomonadaceae</taxon>
        <taxon>Stakelama</taxon>
    </lineage>
</organism>
<dbReference type="RefSeq" id="WP_221227479.1">
    <property type="nucleotide sequence ID" value="NZ_BAABIF010000012.1"/>
</dbReference>
<dbReference type="Gene3D" id="3.20.20.70">
    <property type="entry name" value="Aldolase class I"/>
    <property type="match status" value="1"/>
</dbReference>
<name>A0A840YZY9_9SPHN</name>
<sequence length="657" mass="72239">MGHFIAKTSIGTLALAWCIGAAPAPDAPSSFGNAPVSAHWSVSGGHLQDMTVRDGLNHRVMKVSAPFALHLSDGSVLTPATLTMRAPPVRSTIAPEPDASRLADRKPRTQVAATFIDKAGRIEVKWRLIQVADARYLREVVTIRALKQDEQIPRVDLFDATAANAEVVGRVKGSPIVSGPDYFQFEHPLSQSQAGIDDGSVKLWIDRALPLEKGKSVTYSAAVGVTAKGQLRRGFQAYLADQRAHPYRPFLHYNSWYDIGFTNPYTADQAVERINSFCRELSEKRGVKIDSFLFDDGWDDRTGSWGFSKDFPDGLIPLRNAAAKCGAAPGIWLSPWGGYDEAKKERVRNGKARGYETIKGGLALSGPNYYKRFHAVTMALVTQQGVNQFKFDGTGNADQVVPGSRFNSDFDAAIQLIEDLRAAKPGLFINLTTGTYPSPAWLRYADTIWRGGADHAFTGVGTPRERWITYRDQQTYENIVIGGPLFPLNSLMLHGIIYAQHAPGLNSDPGNDFANEVHSFFGTGTELQEMYITPSLLTRKNWDMLAQAARWSRSNADVLKDTHWIGGDPGRLQVYGWAAWSREKSIITLRNPDDRSQTYLLHPGSALELPQGAPTGYAAKTVWPDGAAVPEHLDAGQPTLLHLRPFEVLTLELTPIS</sequence>
<gene>
    <name evidence="2" type="ORF">FHR23_002123</name>
</gene>
<keyword evidence="3" id="KW-1185">Reference proteome</keyword>
<dbReference type="AlphaFoldDB" id="A0A840YZY9"/>
<evidence type="ECO:0000256" key="1">
    <source>
        <dbReference type="SAM" id="SignalP"/>
    </source>
</evidence>
<accession>A0A840YZY9</accession>
<dbReference type="InterPro" id="IPR013785">
    <property type="entry name" value="Aldolase_TIM"/>
</dbReference>
<dbReference type="Proteomes" id="UP000554342">
    <property type="component" value="Unassembled WGS sequence"/>
</dbReference>
<keyword evidence="1" id="KW-0732">Signal</keyword>
<evidence type="ECO:0008006" key="4">
    <source>
        <dbReference type="Google" id="ProtNLM"/>
    </source>
</evidence>
<feature type="signal peptide" evidence="1">
    <location>
        <begin position="1"/>
        <end position="24"/>
    </location>
</feature>
<evidence type="ECO:0000313" key="2">
    <source>
        <dbReference type="EMBL" id="MBB5719185.1"/>
    </source>
</evidence>
<proteinExistence type="predicted"/>